<evidence type="ECO:0000313" key="2">
    <source>
        <dbReference type="EMBL" id="TNU91495.1"/>
    </source>
</evidence>
<dbReference type="PANTHER" id="PTHR43566">
    <property type="entry name" value="CONSERVED PROTEIN"/>
    <property type="match status" value="1"/>
</dbReference>
<sequence>MDGKYIARPLAKTIRSAKSKVIILEGARAVGKTMMMRREFTSLGYQYFTLADGNTFRLASKDLESWISDLPIPAIVDEAQRIPGLPLAVKERVDGIASDSPLFILTGSASINKYGLDGQNPLTRRSRQLTLHPFTQRELAGISRSIVDDLWKGKPNELYRGAISKDELRRRISIGGFPSYAATILRMSENERSLQIASDIDNVLGETILPDEYLDKTIAHAVLQELLALPGGILNVSRLAAELHYDNRTIERYVSIFTRRFLITALPNLRSAAHRQTIARSKIHPCDSSFTTNALRRAGKDLAENPSLLGGALESFVINQIIPETQWSDKQPDCFYWREPGKNPKEVDLVLLRDRELIGIEVKSAAAIRSEDFNGLRKLSEDDRFVRGFVVYTGDRFIREADNLWAIPITALWQEGAFMTEEKTDEQISTGIALPRNEEAAIDASIFLSYCHADNEHLNGAIIQLAQSIVAEYTFQFGSSISLFTDVDSIEWGSDWQRALDQNIEATNFIMPAVTPRYLKSGPCRDELTKFYRQTENSQNSMILSLVWQDVDKAGFSVENDIAYNIVKKHQYEDVADLQDLEPRDQAYRQHVRRIVGKLREVIEHNLNAAVGNHPLPNNALGKSVDEKGLIERMDEVAQEIPSFEVACTNLVGSMNSVSKTMGANPAPTANQPAAFVKWSADIARDTSVDLESMRENLAEINEVWLELHSFMREAIETASHLPTGSSKSDFLTGIENTLEGVKQSSKMPPDVKELVGQLQMIQALMPRLRPLAAGFQNVFATFDSINSMTEDLLAQAKRAR</sequence>
<dbReference type="SUPFAM" id="SSF52200">
    <property type="entry name" value="Toll/Interleukin receptor TIR domain"/>
    <property type="match status" value="1"/>
</dbReference>
<dbReference type="Gene3D" id="3.40.50.10140">
    <property type="entry name" value="Toll/interleukin-1 receptor homology (TIR) domain"/>
    <property type="match status" value="1"/>
</dbReference>
<dbReference type="Pfam" id="PF13676">
    <property type="entry name" value="TIR_2"/>
    <property type="match status" value="1"/>
</dbReference>
<dbReference type="InterPro" id="IPR041682">
    <property type="entry name" value="AAA_14"/>
</dbReference>
<dbReference type="Proteomes" id="UP000312594">
    <property type="component" value="Unassembled WGS sequence"/>
</dbReference>
<proteinExistence type="predicted"/>
<dbReference type="Pfam" id="PF13635">
    <property type="entry name" value="DUF4143"/>
    <property type="match status" value="1"/>
</dbReference>
<dbReference type="PROSITE" id="PS50104">
    <property type="entry name" value="TIR"/>
    <property type="match status" value="1"/>
</dbReference>
<reference evidence="2 3" key="1">
    <citation type="journal article" date="2005" name="Appl. Environ. Microbiol.">
        <title>Intestinal bacterial communities that produce active estrogen-like compounds enterodiol and enterolactone in humans.</title>
        <authorList>
            <person name="Clavel T."/>
            <person name="Henderson G."/>
            <person name="Alpert C.A."/>
            <person name="Philippe C."/>
            <person name="Rigottier-Gois L."/>
            <person name="Dore J."/>
            <person name="Blaut M."/>
        </authorList>
    </citation>
    <scope>NUCLEOTIDE SEQUENCE [LARGE SCALE GENOMIC DNA]</scope>
    <source>
        <strain evidence="2 3">SECO-MT75m2</strain>
    </source>
</reference>
<dbReference type="SUPFAM" id="SSF52540">
    <property type="entry name" value="P-loop containing nucleoside triphosphate hydrolases"/>
    <property type="match status" value="1"/>
</dbReference>
<evidence type="ECO:0000313" key="3">
    <source>
        <dbReference type="Proteomes" id="UP000312594"/>
    </source>
</evidence>
<organism evidence="2 3">
    <name type="scientific">Eggerthella lenta</name>
    <name type="common">Eubacterium lentum</name>
    <dbReference type="NCBI Taxonomy" id="84112"/>
    <lineage>
        <taxon>Bacteria</taxon>
        <taxon>Bacillati</taxon>
        <taxon>Actinomycetota</taxon>
        <taxon>Coriobacteriia</taxon>
        <taxon>Eggerthellales</taxon>
        <taxon>Eggerthellaceae</taxon>
        <taxon>Eggerthella</taxon>
    </lineage>
</organism>
<dbReference type="RefSeq" id="WP_114551854.1">
    <property type="nucleotide sequence ID" value="NZ_CP089333.1"/>
</dbReference>
<accession>A0A369NN79</accession>
<dbReference type="InterPro" id="IPR035897">
    <property type="entry name" value="Toll_tir_struct_dom_sf"/>
</dbReference>
<dbReference type="InterPro" id="IPR025420">
    <property type="entry name" value="DUF4143"/>
</dbReference>
<dbReference type="Pfam" id="PF13173">
    <property type="entry name" value="AAA_14"/>
    <property type="match status" value="1"/>
</dbReference>
<dbReference type="InterPro" id="IPR027417">
    <property type="entry name" value="P-loop_NTPase"/>
</dbReference>
<gene>
    <name evidence="2" type="ORF">FIC87_06835</name>
</gene>
<feature type="domain" description="TIR" evidence="1">
    <location>
        <begin position="442"/>
        <end position="603"/>
    </location>
</feature>
<evidence type="ECO:0000259" key="1">
    <source>
        <dbReference type="PROSITE" id="PS50104"/>
    </source>
</evidence>
<dbReference type="InterPro" id="IPR000157">
    <property type="entry name" value="TIR_dom"/>
</dbReference>
<protein>
    <submittedName>
        <fullName evidence="2">DUF4143 domain-containing protein</fullName>
    </submittedName>
</protein>
<dbReference type="GO" id="GO:0007165">
    <property type="term" value="P:signal transduction"/>
    <property type="evidence" value="ECO:0007669"/>
    <property type="project" value="InterPro"/>
</dbReference>
<dbReference type="PANTHER" id="PTHR43566:SF2">
    <property type="entry name" value="DUF4143 DOMAIN-CONTAINING PROTEIN"/>
    <property type="match status" value="1"/>
</dbReference>
<comment type="caution">
    <text evidence="2">The sequence shown here is derived from an EMBL/GenBank/DDBJ whole genome shotgun (WGS) entry which is preliminary data.</text>
</comment>
<dbReference type="EMBL" id="VEVP01000012">
    <property type="protein sequence ID" value="TNU91495.1"/>
    <property type="molecule type" value="Genomic_DNA"/>
</dbReference>
<dbReference type="AlphaFoldDB" id="A0A369NN79"/>
<name>A0A369NN79_EGGLN</name>